<evidence type="ECO:0000313" key="9">
    <source>
        <dbReference type="EMBL" id="AGL85009.1"/>
    </source>
</evidence>
<dbReference type="GeneID" id="57476229"/>
<dbReference type="InterPro" id="IPR022815">
    <property type="entry name" value="Inh"/>
</dbReference>
<dbReference type="HOGENOM" id="CLU_155270_0_0_6"/>
<dbReference type="InterPro" id="IPR021140">
    <property type="entry name" value="Inh/Omp19"/>
</dbReference>
<keyword evidence="5" id="KW-0732">Signal</keyword>
<feature type="domain" description="Alkaline proteinase inhibitor/ Outer membrane lipoprotein Omp19" evidence="8">
    <location>
        <begin position="35"/>
        <end position="125"/>
    </location>
</feature>
<dbReference type="PRINTS" id="PR01274">
    <property type="entry name" value="MPTASEINHBTR"/>
</dbReference>
<organism evidence="9 10">
    <name type="scientific">Pseudomonas protegens (strain DSM 19095 / LMG 27888 / CFBP 6595 / CHA0)</name>
    <dbReference type="NCBI Taxonomy" id="1124983"/>
    <lineage>
        <taxon>Bacteria</taxon>
        <taxon>Pseudomonadati</taxon>
        <taxon>Pseudomonadota</taxon>
        <taxon>Gammaproteobacteria</taxon>
        <taxon>Pseudomonadales</taxon>
        <taxon>Pseudomonadaceae</taxon>
        <taxon>Pseudomonas</taxon>
    </lineage>
</organism>
<proteinExistence type="inferred from homology"/>
<name>A0A2C9EN41_PSEPH</name>
<evidence type="ECO:0000256" key="3">
    <source>
        <dbReference type="ARBA" id="ARBA00022608"/>
    </source>
</evidence>
<reference evidence="10" key="1">
    <citation type="journal article" date="2014" name="Genome Announc.">
        <title>Full-genome sequence of the plant growth-promoting bacterium Pseudomonas protegens CHA0.</title>
        <authorList>
            <person name="Jousset A."/>
            <person name="Schuldes J."/>
            <person name="Keel C."/>
            <person name="Maurhofer M."/>
            <person name="Daniel R."/>
            <person name="Scheu S."/>
            <person name="Thuermer A."/>
        </authorList>
    </citation>
    <scope>NUCLEOTIDE SEQUENCE [LARGE SCALE GENOMIC DNA]</scope>
    <source>
        <strain evidence="10">DSM 19095 / LMG 27888 / CFBP 6595 / CHA0</strain>
    </source>
</reference>
<dbReference type="RefSeq" id="WP_011061493.1">
    <property type="nucleotide sequence ID" value="NC_021237.1"/>
</dbReference>
<keyword evidence="7" id="KW-0481">Metalloenzyme inhibitor</keyword>
<sequence length="128" mass="13814">MTLHISCCRAARWLLATLMIFYGAITMASSLRLADPSELVGHWQLQQAAAPAEGCTLDLLHNAALGDGADCLSKWLGEAAVGWFPEPDGIAITGREGSKIIFFSRQKEGLYEARLKADGLIVLQRAAN</sequence>
<evidence type="ECO:0000313" key="10">
    <source>
        <dbReference type="Proteomes" id="UP000013940"/>
    </source>
</evidence>
<dbReference type="eggNOG" id="ENOG5032TDA">
    <property type="taxonomic scope" value="Bacteria"/>
</dbReference>
<evidence type="ECO:0000256" key="1">
    <source>
        <dbReference type="ARBA" id="ARBA00004418"/>
    </source>
</evidence>
<dbReference type="Pfam" id="PF02974">
    <property type="entry name" value="Inh"/>
    <property type="match status" value="1"/>
</dbReference>
<dbReference type="GO" id="GO:0042597">
    <property type="term" value="C:periplasmic space"/>
    <property type="evidence" value="ECO:0007669"/>
    <property type="project" value="UniProtKB-SubCell"/>
</dbReference>
<dbReference type="KEGG" id="pprc:PFLCHA0_c32390"/>
<dbReference type="EMBL" id="CP003190">
    <property type="protein sequence ID" value="AGL85009.1"/>
    <property type="molecule type" value="Genomic_DNA"/>
</dbReference>
<keyword evidence="6" id="KW-0574">Periplasm</keyword>
<keyword evidence="4" id="KW-0646">Protease inhibitor</keyword>
<evidence type="ECO:0000256" key="4">
    <source>
        <dbReference type="ARBA" id="ARBA00022690"/>
    </source>
</evidence>
<evidence type="ECO:0000256" key="2">
    <source>
        <dbReference type="ARBA" id="ARBA00006813"/>
    </source>
</evidence>
<dbReference type="Proteomes" id="UP000013940">
    <property type="component" value="Chromosome"/>
</dbReference>
<evidence type="ECO:0000256" key="6">
    <source>
        <dbReference type="ARBA" id="ARBA00022764"/>
    </source>
</evidence>
<dbReference type="InterPro" id="IPR016085">
    <property type="entry name" value="Protease_inh_B-barrel_dom"/>
</dbReference>
<keyword evidence="3" id="KW-0483">Metalloprotease inhibitor</keyword>
<dbReference type="AlphaFoldDB" id="A0A2C9EN41"/>
<evidence type="ECO:0000256" key="5">
    <source>
        <dbReference type="ARBA" id="ARBA00022729"/>
    </source>
</evidence>
<comment type="similarity">
    <text evidence="2">Belongs to the protease inhibitor I38 family.</text>
</comment>
<evidence type="ECO:0000259" key="8">
    <source>
        <dbReference type="Pfam" id="PF02974"/>
    </source>
</evidence>
<comment type="subcellular location">
    <subcellularLocation>
        <location evidence="1">Periplasm</location>
    </subcellularLocation>
</comment>
<evidence type="ECO:0000256" key="7">
    <source>
        <dbReference type="ARBA" id="ARBA00023215"/>
    </source>
</evidence>
<dbReference type="GO" id="GO:0008191">
    <property type="term" value="F:metalloendopeptidase inhibitor activity"/>
    <property type="evidence" value="ECO:0007669"/>
    <property type="project" value="InterPro"/>
</dbReference>
<gene>
    <name evidence="9" type="ORF">PFLCHA0_c32390</name>
</gene>
<accession>A0A2C9EN41</accession>
<protein>
    <submittedName>
        <fullName evidence="9">Protease inhibitor Inh</fullName>
    </submittedName>
</protein>
<dbReference type="Gene3D" id="2.40.128.10">
    <property type="match status" value="1"/>
</dbReference>
<dbReference type="SUPFAM" id="SSF50882">
    <property type="entry name" value="beta-Barrel protease inhibitors"/>
    <property type="match status" value="1"/>
</dbReference>